<dbReference type="InterPro" id="IPR036928">
    <property type="entry name" value="AS_sf"/>
</dbReference>
<evidence type="ECO:0000313" key="3">
    <source>
        <dbReference type="Proteomes" id="UP001500618"/>
    </source>
</evidence>
<dbReference type="RefSeq" id="WP_163569187.1">
    <property type="nucleotide sequence ID" value="NZ_BAAANY010000019.1"/>
</dbReference>
<evidence type="ECO:0000259" key="1">
    <source>
        <dbReference type="Pfam" id="PF01425"/>
    </source>
</evidence>
<dbReference type="InterPro" id="IPR020556">
    <property type="entry name" value="Amidase_CS"/>
</dbReference>
<dbReference type="EMBL" id="BAAANY010000019">
    <property type="protein sequence ID" value="GAA1692419.1"/>
    <property type="molecule type" value="Genomic_DNA"/>
</dbReference>
<name>A0ABN2HS01_9ACTN</name>
<dbReference type="InterPro" id="IPR023631">
    <property type="entry name" value="Amidase_dom"/>
</dbReference>
<dbReference type="InterPro" id="IPR000120">
    <property type="entry name" value="Amidase"/>
</dbReference>
<sequence>MPTEEDLVFLGARQLAADIGAGELSAREVLDAHLRRIERVNPAVNAIVTLIADRAMEQAVRADQLAASGGPLGPLHGVPIAHKDTNMTAGIRTTLGSPVFADQIPDHDDLVVARLRAAGAISMGKTNVPEFGAGAHTFNPLFGPTRNPYALDRSAGGSSGGAAAAVATGMQPLADGSDFGGSLRFPASFCNVVGLRPSAGRVPAYPAALGWAWLPVDGPIARTVADVAFGLSVMAGPDDRSPLSLPEPGEVFSAALDRDPAGLRVAYSTDLGGTLPVDPEVRAVIAAAAGVFERLGAHVTEDCPDLSGANDCFRTLRAASFAYTLGPLVDAHPGLIKQTVVENVAAGRRLSAADIMAAQEQRTTLYRRMRAFFDSYDVLALPVSQLPPFDVDLEFPTEIDGTATPHYLDWMRSCTDISATGLPALSVPAGFTRDGLPVGLQLVGRWHGDFDLLQIGHAFEQATQHGQHRPRM</sequence>
<evidence type="ECO:0000313" key="2">
    <source>
        <dbReference type="EMBL" id="GAA1692419.1"/>
    </source>
</evidence>
<dbReference type="Pfam" id="PF01425">
    <property type="entry name" value="Amidase"/>
    <property type="match status" value="1"/>
</dbReference>
<dbReference type="SUPFAM" id="SSF75304">
    <property type="entry name" value="Amidase signature (AS) enzymes"/>
    <property type="match status" value="1"/>
</dbReference>
<dbReference type="NCBIfam" id="NF005686">
    <property type="entry name" value="PRK07486.1"/>
    <property type="match status" value="1"/>
</dbReference>
<accession>A0ABN2HS01</accession>
<gene>
    <name evidence="2" type="ORF">GCM10009765_47190</name>
</gene>
<feature type="domain" description="Amidase" evidence="1">
    <location>
        <begin position="28"/>
        <end position="453"/>
    </location>
</feature>
<dbReference type="Proteomes" id="UP001500618">
    <property type="component" value="Unassembled WGS sequence"/>
</dbReference>
<dbReference type="Gene3D" id="3.90.1300.10">
    <property type="entry name" value="Amidase signature (AS) domain"/>
    <property type="match status" value="1"/>
</dbReference>
<protein>
    <submittedName>
        <fullName evidence="2">Amidase</fullName>
    </submittedName>
</protein>
<dbReference type="PANTHER" id="PTHR11895:SF76">
    <property type="entry name" value="INDOLEACETAMIDE HYDROLASE"/>
    <property type="match status" value="1"/>
</dbReference>
<dbReference type="PROSITE" id="PS00571">
    <property type="entry name" value="AMIDASES"/>
    <property type="match status" value="1"/>
</dbReference>
<reference evidence="2 3" key="1">
    <citation type="journal article" date="2019" name="Int. J. Syst. Evol. Microbiol.">
        <title>The Global Catalogue of Microorganisms (GCM) 10K type strain sequencing project: providing services to taxonomists for standard genome sequencing and annotation.</title>
        <authorList>
            <consortium name="The Broad Institute Genomics Platform"/>
            <consortium name="The Broad Institute Genome Sequencing Center for Infectious Disease"/>
            <person name="Wu L."/>
            <person name="Ma J."/>
        </authorList>
    </citation>
    <scope>NUCLEOTIDE SEQUENCE [LARGE SCALE GENOMIC DNA]</scope>
    <source>
        <strain evidence="2 3">JCM 14718</strain>
    </source>
</reference>
<dbReference type="PANTHER" id="PTHR11895">
    <property type="entry name" value="TRANSAMIDASE"/>
    <property type="match status" value="1"/>
</dbReference>
<comment type="caution">
    <text evidence="2">The sequence shown here is derived from an EMBL/GenBank/DDBJ whole genome shotgun (WGS) entry which is preliminary data.</text>
</comment>
<keyword evidence="3" id="KW-1185">Reference proteome</keyword>
<organism evidence="2 3">
    <name type="scientific">Fodinicola feengrottensis</name>
    <dbReference type="NCBI Taxonomy" id="435914"/>
    <lineage>
        <taxon>Bacteria</taxon>
        <taxon>Bacillati</taxon>
        <taxon>Actinomycetota</taxon>
        <taxon>Actinomycetes</taxon>
        <taxon>Mycobacteriales</taxon>
        <taxon>Fodinicola</taxon>
    </lineage>
</organism>
<proteinExistence type="predicted"/>